<proteinExistence type="predicted"/>
<feature type="domain" description="CHAT" evidence="1">
    <location>
        <begin position="152"/>
        <end position="447"/>
    </location>
</feature>
<sequence>MNIPVVSTATTVFSAVEDTVTNQFTSHLDLAEKPKTVTLPQAQDALRQIATAAGVRPALLYVMLTPRPADQNLSREANTQPELSFDPVAGKPIIRQVPATASDLQLLLVPSSGNPIFRRVPGVTREAVIQLGKEFRNEVSDPSKIRTDSYLPAAQQLYRWLIAPIAADLKAQKIDSISFIMDTPLRFIPLAALHDGKQFLVEQYSIGLMPSLSLTDLRYSNLRAAKVLGAGASTFTDPNQNRLPAAQEEIATILSAKDRWQGTRLLEQRFTRSNLVAERQAQPFGIIHLATHGEFVPGKLSESYIQLADEKLRLDQIRQLNWNDPPVELVVLSACRMAVGNEDAELGFAGFAVKAGAKSALASLWNVSDEGTMALMAEFYQQLWHAPVKAEALRRAQIALLQGKVTLRQGKLISSNGTFDLPPELTQLGTKELTHPYFWSAFTIVGSPW</sequence>
<dbReference type="InterPro" id="IPR024983">
    <property type="entry name" value="CHAT_dom"/>
</dbReference>
<evidence type="ECO:0000259" key="1">
    <source>
        <dbReference type="Pfam" id="PF12770"/>
    </source>
</evidence>
<protein>
    <submittedName>
        <fullName evidence="2">CHAT domain-containing protein</fullName>
    </submittedName>
</protein>
<name>A0A7C3PFS7_9CYAN</name>
<reference evidence="2" key="1">
    <citation type="journal article" date="2020" name="mSystems">
        <title>Genome- and Community-Level Interaction Insights into Carbon Utilization and Element Cycling Functions of Hydrothermarchaeota in Hydrothermal Sediment.</title>
        <authorList>
            <person name="Zhou Z."/>
            <person name="Liu Y."/>
            <person name="Xu W."/>
            <person name="Pan J."/>
            <person name="Luo Z.H."/>
            <person name="Li M."/>
        </authorList>
    </citation>
    <scope>NUCLEOTIDE SEQUENCE [LARGE SCALE GENOMIC DNA]</scope>
    <source>
        <strain evidence="2">SpSt-418</strain>
    </source>
</reference>
<comment type="caution">
    <text evidence="2">The sequence shown here is derived from an EMBL/GenBank/DDBJ whole genome shotgun (WGS) entry which is preliminary data.</text>
</comment>
<dbReference type="Pfam" id="PF12770">
    <property type="entry name" value="CHAT"/>
    <property type="match status" value="1"/>
</dbReference>
<dbReference type="AlphaFoldDB" id="A0A7C3PFS7"/>
<accession>A0A7C3PFS7</accession>
<organism evidence="2">
    <name type="scientific">Oscillatoriales cyanobacterium SpSt-418</name>
    <dbReference type="NCBI Taxonomy" id="2282169"/>
    <lineage>
        <taxon>Bacteria</taxon>
        <taxon>Bacillati</taxon>
        <taxon>Cyanobacteriota</taxon>
        <taxon>Cyanophyceae</taxon>
        <taxon>Oscillatoriophycideae</taxon>
        <taxon>Oscillatoriales</taxon>
    </lineage>
</organism>
<evidence type="ECO:0000313" key="2">
    <source>
        <dbReference type="EMBL" id="HFM98755.1"/>
    </source>
</evidence>
<dbReference type="EMBL" id="DSRU01000199">
    <property type="protein sequence ID" value="HFM98755.1"/>
    <property type="molecule type" value="Genomic_DNA"/>
</dbReference>
<gene>
    <name evidence="2" type="ORF">ENR64_13560</name>
</gene>